<feature type="binding site" evidence="9">
    <location>
        <position position="293"/>
    </location>
    <ligand>
        <name>substrate</name>
    </ligand>
</feature>
<dbReference type="AlphaFoldDB" id="A0AA38LYG1"/>
<keyword evidence="8 9" id="KW-0378">Hydrolase</keyword>
<dbReference type="NCBIfam" id="TIGR00501">
    <property type="entry name" value="met_pdase_II"/>
    <property type="match status" value="1"/>
</dbReference>
<dbReference type="PRINTS" id="PR00599">
    <property type="entry name" value="MAPEPTIDASE"/>
</dbReference>
<evidence type="ECO:0000259" key="12">
    <source>
        <dbReference type="Pfam" id="PF00557"/>
    </source>
</evidence>
<evidence type="ECO:0000256" key="8">
    <source>
        <dbReference type="ARBA" id="ARBA00022801"/>
    </source>
</evidence>
<evidence type="ECO:0000256" key="10">
    <source>
        <dbReference type="RuleBase" id="RU003653"/>
    </source>
</evidence>
<feature type="binding site" evidence="9">
    <location>
        <position position="419"/>
    </location>
    <ligand>
        <name>a divalent metal cation</name>
        <dbReference type="ChEBI" id="CHEBI:60240"/>
        <label>2</label>
        <note>catalytic</note>
    </ligand>
</feature>
<evidence type="ECO:0000256" key="11">
    <source>
        <dbReference type="SAM" id="MobiDB-lite"/>
    </source>
</evidence>
<keyword evidence="6 9" id="KW-0645">Protease</keyword>
<name>A0AA38LYG1_9TREE</name>
<accession>A0AA38LYG1</accession>
<dbReference type="InterPro" id="IPR050247">
    <property type="entry name" value="Met_Aminopeptidase_Type2"/>
</dbReference>
<proteinExistence type="inferred from homology"/>
<dbReference type="SUPFAM" id="SSF55920">
    <property type="entry name" value="Creatinase/aminopeptidase"/>
    <property type="match status" value="1"/>
</dbReference>
<comment type="caution">
    <text evidence="13">The sequence shown here is derived from an EMBL/GenBank/DDBJ whole genome shotgun (WGS) entry which is preliminary data.</text>
</comment>
<keyword evidence="4 9" id="KW-0031">Aminopeptidase</keyword>
<dbReference type="GO" id="GO:0005737">
    <property type="term" value="C:cytoplasm"/>
    <property type="evidence" value="ECO:0007669"/>
    <property type="project" value="UniProtKB-SubCell"/>
</dbReference>
<comment type="similarity">
    <text evidence="9">Belongs to the peptidase M24A family. Methionine aminopeptidase eukaryotic type 2 subfamily.</text>
</comment>
<dbReference type="InterPro" id="IPR001714">
    <property type="entry name" value="Pept_M24_MAP"/>
</dbReference>
<dbReference type="InterPro" id="IPR036005">
    <property type="entry name" value="Creatinase/aminopeptidase-like"/>
</dbReference>
<evidence type="ECO:0000256" key="1">
    <source>
        <dbReference type="ARBA" id="ARBA00000294"/>
    </source>
</evidence>
<protein>
    <recommendedName>
        <fullName evidence="9">Methionine aminopeptidase 2</fullName>
        <shortName evidence="9">MAP 2</shortName>
        <shortName evidence="9">MetAP 2</shortName>
        <ecNumber evidence="9">3.4.11.18</ecNumber>
    </recommendedName>
    <alternativeName>
        <fullName evidence="9">Peptidase M</fullName>
    </alternativeName>
</protein>
<dbReference type="Proteomes" id="UP001164286">
    <property type="component" value="Unassembled WGS sequence"/>
</dbReference>
<feature type="binding site" evidence="9">
    <location>
        <position position="216"/>
    </location>
    <ligand>
        <name>a divalent metal cation</name>
        <dbReference type="ChEBI" id="CHEBI:60240"/>
        <label>2</label>
        <note>catalytic</note>
    </ligand>
</feature>
<comment type="cofactor">
    <cofactor evidence="3">
        <name>Fe(2+)</name>
        <dbReference type="ChEBI" id="CHEBI:29033"/>
    </cofactor>
</comment>
<feature type="binding site" evidence="9">
    <location>
        <position position="205"/>
    </location>
    <ligand>
        <name>a divalent metal cation</name>
        <dbReference type="ChEBI" id="CHEBI:60240"/>
        <label>1</label>
    </ligand>
</feature>
<evidence type="ECO:0000256" key="3">
    <source>
        <dbReference type="ARBA" id="ARBA00001954"/>
    </source>
</evidence>
<evidence type="ECO:0000313" key="13">
    <source>
        <dbReference type="EMBL" id="KAI9638971.1"/>
    </source>
</evidence>
<dbReference type="GO" id="GO:0006508">
    <property type="term" value="P:proteolysis"/>
    <property type="evidence" value="ECO:0007669"/>
    <property type="project" value="UniProtKB-KW"/>
</dbReference>
<comment type="subcellular location">
    <subcellularLocation>
        <location evidence="9">Cytoplasm</location>
    </subcellularLocation>
</comment>
<keyword evidence="7 9" id="KW-0479">Metal-binding</keyword>
<evidence type="ECO:0000256" key="5">
    <source>
        <dbReference type="ARBA" id="ARBA00022490"/>
    </source>
</evidence>
<evidence type="ECO:0000256" key="9">
    <source>
        <dbReference type="HAMAP-Rule" id="MF_03175"/>
    </source>
</evidence>
<feature type="domain" description="Peptidase M24" evidence="12">
    <location>
        <begin position="122"/>
        <end position="323"/>
    </location>
</feature>
<comment type="cofactor">
    <cofactor evidence="2">
        <name>Mn(2+)</name>
        <dbReference type="ChEBI" id="CHEBI:29035"/>
    </cofactor>
</comment>
<feature type="binding site" evidence="9">
    <location>
        <position position="285"/>
    </location>
    <ligand>
        <name>a divalent metal cation</name>
        <dbReference type="ChEBI" id="CHEBI:60240"/>
        <label>2</label>
        <note>catalytic</note>
    </ligand>
</feature>
<dbReference type="InterPro" id="IPR002468">
    <property type="entry name" value="Pept_M24A_MAP2"/>
</dbReference>
<dbReference type="GO" id="GO:0046872">
    <property type="term" value="F:metal ion binding"/>
    <property type="evidence" value="ECO:0007669"/>
    <property type="project" value="UniProtKB-UniRule"/>
</dbReference>
<dbReference type="Gene3D" id="3.90.230.10">
    <property type="entry name" value="Creatinase/methionine aminopeptidase superfamily"/>
    <property type="match status" value="1"/>
</dbReference>
<gene>
    <name evidence="13" type="ORF">MKK02DRAFT_42001</name>
</gene>
<dbReference type="CDD" id="cd01088">
    <property type="entry name" value="MetAP2"/>
    <property type="match status" value="1"/>
</dbReference>
<reference evidence="13" key="1">
    <citation type="journal article" date="2022" name="G3 (Bethesda)">
        <title>High quality genome of the basidiomycete yeast Dioszegia hungarica PDD-24b-2 isolated from cloud water.</title>
        <authorList>
            <person name="Jarrige D."/>
            <person name="Haridas S."/>
            <person name="Bleykasten-Grosshans C."/>
            <person name="Joly M."/>
            <person name="Nadalig T."/>
            <person name="Sancelme M."/>
            <person name="Vuilleumier S."/>
            <person name="Grigoriev I.V."/>
            <person name="Amato P."/>
            <person name="Bringel F."/>
        </authorList>
    </citation>
    <scope>NUCLEOTIDE SEQUENCE</scope>
    <source>
        <strain evidence="13">PDD-24b-2</strain>
    </source>
</reference>
<feature type="binding site" evidence="9">
    <location>
        <position position="216"/>
    </location>
    <ligand>
        <name>a divalent metal cation</name>
        <dbReference type="ChEBI" id="CHEBI:60240"/>
        <label>1</label>
    </ligand>
</feature>
<dbReference type="PANTHER" id="PTHR45777:SF2">
    <property type="entry name" value="METHIONINE AMINOPEPTIDASE 2"/>
    <property type="match status" value="1"/>
</dbReference>
<feature type="binding site" evidence="9">
    <location>
        <position position="419"/>
    </location>
    <ligand>
        <name>a divalent metal cation</name>
        <dbReference type="ChEBI" id="CHEBI:60240"/>
        <label>1</label>
    </ligand>
</feature>
<feature type="binding site" evidence="9">
    <location>
        <position position="185"/>
    </location>
    <ligand>
        <name>substrate</name>
    </ligand>
</feature>
<dbReference type="Pfam" id="PF00557">
    <property type="entry name" value="Peptidase_M24"/>
    <property type="match status" value="1"/>
</dbReference>
<dbReference type="HAMAP" id="MF_03175">
    <property type="entry name" value="MetAP_2_euk"/>
    <property type="match status" value="1"/>
</dbReference>
<evidence type="ECO:0000256" key="7">
    <source>
        <dbReference type="ARBA" id="ARBA00022723"/>
    </source>
</evidence>
<evidence type="ECO:0000256" key="2">
    <source>
        <dbReference type="ARBA" id="ARBA00001936"/>
    </source>
</evidence>
<dbReference type="InterPro" id="IPR018349">
    <property type="entry name" value="Pept_M24A_MAP2_BS"/>
</dbReference>
<feature type="compositionally biased region" description="Basic residues" evidence="11">
    <location>
        <begin position="49"/>
        <end position="62"/>
    </location>
</feature>
<keyword evidence="14" id="KW-1185">Reference proteome</keyword>
<dbReference type="PANTHER" id="PTHR45777">
    <property type="entry name" value="METHIONINE AMINOPEPTIDASE 2"/>
    <property type="match status" value="1"/>
</dbReference>
<dbReference type="SUPFAM" id="SSF46785">
    <property type="entry name" value="Winged helix' DNA-binding domain"/>
    <property type="match status" value="1"/>
</dbReference>
<dbReference type="InterPro" id="IPR000994">
    <property type="entry name" value="Pept_M24"/>
</dbReference>
<dbReference type="InterPro" id="IPR036388">
    <property type="entry name" value="WH-like_DNA-bd_sf"/>
</dbReference>
<feature type="binding site" evidence="9">
    <location>
        <position position="322"/>
    </location>
    <ligand>
        <name>a divalent metal cation</name>
        <dbReference type="ChEBI" id="CHEBI:60240"/>
        <label>2</label>
        <note>catalytic</note>
    </ligand>
</feature>
<dbReference type="GeneID" id="77731000"/>
<dbReference type="EMBL" id="JAKWFO010000002">
    <property type="protein sequence ID" value="KAI9638971.1"/>
    <property type="molecule type" value="Genomic_DNA"/>
</dbReference>
<dbReference type="GO" id="GO:0070006">
    <property type="term" value="F:metalloaminopeptidase activity"/>
    <property type="evidence" value="ECO:0007669"/>
    <property type="project" value="UniProtKB-UniRule"/>
</dbReference>
<dbReference type="RefSeq" id="XP_052948748.1">
    <property type="nucleotide sequence ID" value="XM_053091795.1"/>
</dbReference>
<keyword evidence="5 9" id="KW-0963">Cytoplasm</keyword>
<dbReference type="GO" id="GO:0004239">
    <property type="term" value="F:initiator methionyl aminopeptidase activity"/>
    <property type="evidence" value="ECO:0007669"/>
    <property type="project" value="UniProtKB-UniRule"/>
</dbReference>
<dbReference type="EC" id="3.4.11.18" evidence="9"/>
<organism evidence="13 14">
    <name type="scientific">Dioszegia hungarica</name>
    <dbReference type="NCBI Taxonomy" id="4972"/>
    <lineage>
        <taxon>Eukaryota</taxon>
        <taxon>Fungi</taxon>
        <taxon>Dikarya</taxon>
        <taxon>Basidiomycota</taxon>
        <taxon>Agaricomycotina</taxon>
        <taxon>Tremellomycetes</taxon>
        <taxon>Tremellales</taxon>
        <taxon>Bulleribasidiaceae</taxon>
        <taxon>Dioszegia</taxon>
    </lineage>
</organism>
<comment type="function">
    <text evidence="9 10">Cotranslationally removes the N-terminal methionine from nascent proteins. The N-terminal methionine is often cleaved when the second residue in the primary sequence is small and uncharged (Met-Ala-, Cys, Gly, Pro, Ser, Thr, or Val).</text>
</comment>
<dbReference type="PROSITE" id="PS01202">
    <property type="entry name" value="MAP_2"/>
    <property type="match status" value="1"/>
</dbReference>
<feature type="compositionally biased region" description="Acidic residues" evidence="11">
    <location>
        <begin position="25"/>
        <end position="40"/>
    </location>
</feature>
<evidence type="ECO:0000313" key="14">
    <source>
        <dbReference type="Proteomes" id="UP001164286"/>
    </source>
</evidence>
<evidence type="ECO:0000256" key="4">
    <source>
        <dbReference type="ARBA" id="ARBA00022438"/>
    </source>
</evidence>
<dbReference type="Gene3D" id="1.10.10.10">
    <property type="entry name" value="Winged helix-like DNA-binding domain superfamily/Winged helix DNA-binding domain"/>
    <property type="match status" value="1"/>
</dbReference>
<comment type="cofactor">
    <cofactor evidence="9">
        <name>Co(2+)</name>
        <dbReference type="ChEBI" id="CHEBI:48828"/>
    </cofactor>
    <cofactor evidence="9">
        <name>Zn(2+)</name>
        <dbReference type="ChEBI" id="CHEBI:29105"/>
    </cofactor>
    <cofactor evidence="9">
        <name>Mn(2+)</name>
        <dbReference type="ChEBI" id="CHEBI:29035"/>
    </cofactor>
    <cofactor evidence="9">
        <name>Fe(2+)</name>
        <dbReference type="ChEBI" id="CHEBI:29033"/>
    </cofactor>
    <text evidence="9">Binds 2 divalent metal cations per subunit. Has a high-affinity and a low affinity metal-binding site. The true nature of the physiological cofactor is under debate. The enzyme is active with cobalt, zinc, manganese or divalent iron ions. Most likely, methionine aminopeptidases function as mononuclear Fe(2+)-metalloproteases under physiological conditions, and the catalytically relevant metal-binding site has been assigned to the histidine-containing high-affinity site.</text>
</comment>
<sequence length="438" mass="48131">MTPVAIPTLENLSLEDAPPAKHVDDVEEDGDEDDEGDEAGAEGAVGDAKKKKKKKKSKKKKSGAVTQSEPPRVGLTKLFKDGIFPVGQEVEYLNDNAYRTTSEECRERERLAQGDPTDTYQNIRRAAECHRQVRSYARQNIKPGMSMTEIANMIEDGTRALVEENGFESGIGFPTGLSVNEVAAHYTPNAGDTKILQKSDVMKVDFGIHVNGRIVDSAFTMNFEPTWDRLLEAVKEATNAGISAAGIDVRMCDIGEAVQEVMESYEVEVGGKTHPVKSIANLSGHTIVPYSIHGGKSVPIVKQFGADRDETKMEEGEYFAIETFGSTGRGRVVEEGACSHYALAKDIPARPSLQHQSAKSLLKSLQKNFGTLPFCRRYLDKAGEKNYLLALNTLVRENLVMDYPPLVDTQPGAMTAQFEHTILLRPTCKEVVSRGDDY</sequence>
<comment type="catalytic activity">
    <reaction evidence="1 9 10">
        <text>Release of N-terminal amino acids, preferentially methionine, from peptides and arylamides.</text>
        <dbReference type="EC" id="3.4.11.18"/>
    </reaction>
</comment>
<evidence type="ECO:0000256" key="6">
    <source>
        <dbReference type="ARBA" id="ARBA00022670"/>
    </source>
</evidence>
<feature type="region of interest" description="Disordered" evidence="11">
    <location>
        <begin position="1"/>
        <end position="69"/>
    </location>
</feature>
<dbReference type="InterPro" id="IPR036390">
    <property type="entry name" value="WH_DNA-bd_sf"/>
</dbReference>